<reference evidence="2" key="1">
    <citation type="submission" date="2016-10" db="EMBL/GenBank/DDBJ databases">
        <authorList>
            <person name="Varghese N."/>
            <person name="Submissions S."/>
        </authorList>
    </citation>
    <scope>NUCLEOTIDE SEQUENCE [LARGE SCALE GENOMIC DNA]</scope>
    <source>
        <strain evidence="2">CGMCC 1.7736</strain>
    </source>
</reference>
<dbReference type="EMBL" id="FOYT01000002">
    <property type="protein sequence ID" value="SFR60832.1"/>
    <property type="molecule type" value="Genomic_DNA"/>
</dbReference>
<organism evidence="1 2">
    <name type="scientific">Halogeometricum rufum</name>
    <dbReference type="NCBI Taxonomy" id="553469"/>
    <lineage>
        <taxon>Archaea</taxon>
        <taxon>Methanobacteriati</taxon>
        <taxon>Methanobacteriota</taxon>
        <taxon>Stenosarchaea group</taxon>
        <taxon>Halobacteria</taxon>
        <taxon>Halobacteriales</taxon>
        <taxon>Haloferacaceae</taxon>
        <taxon>Halogeometricum</taxon>
    </lineage>
</organism>
<dbReference type="AlphaFoldDB" id="A0A1I6I282"/>
<dbReference type="OrthoDB" id="84364at2157"/>
<evidence type="ECO:0000313" key="1">
    <source>
        <dbReference type="EMBL" id="SFR60832.1"/>
    </source>
</evidence>
<dbReference type="Pfam" id="PF09855">
    <property type="entry name" value="Zn_ribbon_13"/>
    <property type="match status" value="1"/>
</dbReference>
<dbReference type="STRING" id="553469.SAMN04487947_2768"/>
<dbReference type="RefSeq" id="WP_089808551.1">
    <property type="nucleotide sequence ID" value="NZ_FOYT01000002.1"/>
</dbReference>
<accession>A0A1I6I282</accession>
<dbReference type="InterPro" id="IPR018652">
    <property type="entry name" value="DUF2082_NA-bd_Znr"/>
</dbReference>
<dbReference type="Proteomes" id="UP000198531">
    <property type="component" value="Unassembled WGS sequence"/>
</dbReference>
<proteinExistence type="predicted"/>
<protein>
    <submittedName>
        <fullName evidence="1">Predicted nucleic-acid-binding protein, contains Zn-ribbon domain</fullName>
    </submittedName>
</protein>
<gene>
    <name evidence="1" type="ORF">SAMN04487947_2768</name>
</gene>
<name>A0A1I6I282_9EURY</name>
<keyword evidence="2" id="KW-1185">Reference proteome</keyword>
<sequence>MVPPPTDGPPGVGDDVATTGTGLSRLVDVQNRQFKAVSCTRCGYTEFYRTGGSDALLDLFLG</sequence>
<evidence type="ECO:0000313" key="2">
    <source>
        <dbReference type="Proteomes" id="UP000198531"/>
    </source>
</evidence>